<gene>
    <name evidence="1" type="ORF">LPLAT_LOCUS1108</name>
</gene>
<dbReference type="EMBL" id="OZ034824">
    <property type="protein sequence ID" value="CAL1674438.1"/>
    <property type="molecule type" value="Genomic_DNA"/>
</dbReference>
<sequence length="128" mass="14923">MLKITQRARFGYSNDGENKTSRPSNNVWRNRWPLRKICFEALQYLGARCNLKAESVRANCHETYVAHKADSEVKRLTVPRLKNPRLRLKEEGTKAQSRWCKCKLRTHPASPPSSLYTAVRNERVARRV</sequence>
<evidence type="ECO:0000313" key="2">
    <source>
        <dbReference type="Proteomes" id="UP001497644"/>
    </source>
</evidence>
<accession>A0AAV2N5C1</accession>
<protein>
    <submittedName>
        <fullName evidence="1">Uncharacterized protein</fullName>
    </submittedName>
</protein>
<organism evidence="1 2">
    <name type="scientific">Lasius platythorax</name>
    <dbReference type="NCBI Taxonomy" id="488582"/>
    <lineage>
        <taxon>Eukaryota</taxon>
        <taxon>Metazoa</taxon>
        <taxon>Ecdysozoa</taxon>
        <taxon>Arthropoda</taxon>
        <taxon>Hexapoda</taxon>
        <taxon>Insecta</taxon>
        <taxon>Pterygota</taxon>
        <taxon>Neoptera</taxon>
        <taxon>Endopterygota</taxon>
        <taxon>Hymenoptera</taxon>
        <taxon>Apocrita</taxon>
        <taxon>Aculeata</taxon>
        <taxon>Formicoidea</taxon>
        <taxon>Formicidae</taxon>
        <taxon>Formicinae</taxon>
        <taxon>Lasius</taxon>
        <taxon>Lasius</taxon>
    </lineage>
</organism>
<keyword evidence="2" id="KW-1185">Reference proteome</keyword>
<evidence type="ECO:0000313" key="1">
    <source>
        <dbReference type="EMBL" id="CAL1674438.1"/>
    </source>
</evidence>
<dbReference type="AlphaFoldDB" id="A0AAV2N5C1"/>
<proteinExistence type="predicted"/>
<dbReference type="Proteomes" id="UP001497644">
    <property type="component" value="Chromosome 1"/>
</dbReference>
<name>A0AAV2N5C1_9HYME</name>
<reference evidence="1 2" key="1">
    <citation type="submission" date="2024-04" db="EMBL/GenBank/DDBJ databases">
        <authorList>
            <consortium name="Molecular Ecology Group"/>
        </authorList>
    </citation>
    <scope>NUCLEOTIDE SEQUENCE [LARGE SCALE GENOMIC DNA]</scope>
</reference>